<dbReference type="EMBL" id="CP010705">
    <property type="protein sequence ID" value="AUQ95944.1"/>
    <property type="molecule type" value="Genomic_DNA"/>
</dbReference>
<evidence type="ECO:0000256" key="1">
    <source>
        <dbReference type="SAM" id="MobiDB-lite"/>
    </source>
</evidence>
<evidence type="ECO:0000313" key="3">
    <source>
        <dbReference type="Proteomes" id="UP000236536"/>
    </source>
</evidence>
<name>A0ABM6RI32_9RHOB</name>
<proteinExistence type="predicted"/>
<sequence length="477" mass="49692">MGGIVGNKYYNNPQIGAAFSGLAQLYAPPSAQEVSALALADSRRQEATRLQQLFESGATPSESAALSGVQNYGQTPQGYNYGVDTAAATARYGHDKDLEGTRYTADQNRQGDMFDTLYGALDEGQYRPPVPEAEAEQFGLAGAIGGAAGIPSRPSKDEVLGANLQKQFDTGAISDDQALGLALGDDTVTIQTPNGPVYMNPGEAAATGAPAYINRGAEAAPETANWSTADGQGGTAVFDRDTSSWRDTQTGQPIPAGATTFSAQARGPRGDVTGATTSNRTDFNRVQQTVTTSNALIDQLEGMINSQEGAAGMPGTLRSLAQDFGQVGRELTAAFGEDVDAIVSPEMLEQFSASTAEGYNPVYQQIRSGLLQLAYLNAQRDNPRGEVSRYALERQVEALGANATLANDQSILAGLSMAREANDRALKGANALIGAGEGAGSAPTAGDMPVVNSPEEAAQLPPGTQFRDPQGNIRVAQ</sequence>
<organism evidence="2 3">
    <name type="scientific">Phaeobacter inhibens</name>
    <dbReference type="NCBI Taxonomy" id="221822"/>
    <lineage>
        <taxon>Bacteria</taxon>
        <taxon>Pseudomonadati</taxon>
        <taxon>Pseudomonadota</taxon>
        <taxon>Alphaproteobacteria</taxon>
        <taxon>Rhodobacterales</taxon>
        <taxon>Roseobacteraceae</taxon>
        <taxon>Phaeobacter</taxon>
    </lineage>
</organism>
<dbReference type="RefSeq" id="WP_102874961.1">
    <property type="nucleotide sequence ID" value="NZ_CP010705.1"/>
</dbReference>
<reference evidence="2 3" key="1">
    <citation type="journal article" date="2017" name="Genome Biol. Evol.">
        <title>Trajectories and Drivers of Genome Evolution in Surface-Associated Marine Phaeobacter.</title>
        <authorList>
            <person name="Freese H.M."/>
            <person name="Sikorski J."/>
            <person name="Bunk B."/>
            <person name="Scheuner C."/>
            <person name="Meier-Kolthoff J.P."/>
            <person name="Sproer C."/>
            <person name="Gram L."/>
            <person name="Overmann J."/>
        </authorList>
    </citation>
    <scope>NUCLEOTIDE SEQUENCE [LARGE SCALE GENOMIC DNA]</scope>
    <source>
        <strain evidence="2 3">P66</strain>
    </source>
</reference>
<keyword evidence="3" id="KW-1185">Reference proteome</keyword>
<dbReference type="Proteomes" id="UP000236536">
    <property type="component" value="Chromosome"/>
</dbReference>
<protein>
    <submittedName>
        <fullName evidence="2">Uncharacterized protein</fullName>
    </submittedName>
</protein>
<reference evidence="2 3" key="2">
    <citation type="journal article" date="2017" name="Int. J. Syst. Evol. Microbiol.">
        <title>Adaptation of Surface-Associated Bacteria to the Open Ocean: A Genomically Distinct Subpopulation of Phaeobacter gallaeciensis Colonizes Pacific Mesozooplankton.</title>
        <authorList>
            <person name="Freese H.M."/>
            <person name="Methner A."/>
            <person name="Overmann J."/>
        </authorList>
    </citation>
    <scope>NUCLEOTIDE SEQUENCE [LARGE SCALE GENOMIC DNA]</scope>
    <source>
        <strain evidence="2 3">P66</strain>
    </source>
</reference>
<evidence type="ECO:0000313" key="2">
    <source>
        <dbReference type="EMBL" id="AUQ95944.1"/>
    </source>
</evidence>
<accession>A0ABM6RI32</accession>
<feature type="region of interest" description="Disordered" evidence="1">
    <location>
        <begin position="437"/>
        <end position="477"/>
    </location>
</feature>
<gene>
    <name evidence="2" type="ORF">PhaeoP66_03202</name>
</gene>
<feature type="region of interest" description="Disordered" evidence="1">
    <location>
        <begin position="224"/>
        <end position="278"/>
    </location>
</feature>